<evidence type="ECO:0000256" key="1">
    <source>
        <dbReference type="ARBA" id="ARBA00000085"/>
    </source>
</evidence>
<evidence type="ECO:0000256" key="4">
    <source>
        <dbReference type="ARBA" id="ARBA00022679"/>
    </source>
</evidence>
<dbReference type="PANTHER" id="PTHR24421:SF10">
    <property type="entry name" value="NITRATE_NITRITE SENSOR PROTEIN NARQ"/>
    <property type="match status" value="1"/>
</dbReference>
<evidence type="ECO:0000256" key="6">
    <source>
        <dbReference type="ARBA" id="ARBA00022777"/>
    </source>
</evidence>
<feature type="transmembrane region" description="Helical" evidence="9">
    <location>
        <begin position="45"/>
        <end position="63"/>
    </location>
</feature>
<keyword evidence="5" id="KW-0547">Nucleotide-binding</keyword>
<keyword evidence="9" id="KW-1133">Transmembrane helix</keyword>
<feature type="domain" description="DUF7134" evidence="12">
    <location>
        <begin position="20"/>
        <end position="167"/>
    </location>
</feature>
<dbReference type="EMBL" id="BOOU01000058">
    <property type="protein sequence ID" value="GII79414.1"/>
    <property type="molecule type" value="Genomic_DNA"/>
</dbReference>
<dbReference type="Pfam" id="PF02518">
    <property type="entry name" value="HATPase_c"/>
    <property type="match status" value="1"/>
</dbReference>
<accession>A0A919R4I1</accession>
<feature type="domain" description="Histidine kinase/HSP90-like ATPase" evidence="10">
    <location>
        <begin position="286"/>
        <end position="375"/>
    </location>
</feature>
<sequence length="379" mass="40153">MPGLLRSVWDEPRPAGAPSRVWRDRVLAGVLIALALLEGVLRPDLPGRVVSLIVTVGLVPALLWRRTRPLRMIAIAFATTSAAPLLTGGERVQTYTMAYVLILVYALARWGSGREVVLGLAIMLAAVGLSMAFYDLVLPDAVAAFTVTFAAVALGVAFRYRAGARMRELDQVKLLEREQLARDLHDTVAHHVSAMAIRAQAGLATSASRPDAAAEALQLIEAEASRALAEMRAMVRVLRRNEPAELAPGRDITDLAKLAGRGRSGPAVEVEITGEVADVPPRVGAAIYRIAQESITNALRHARHATRVEVHVAIDDAAVRLRVGDDGDGGLIRPAGSPGYGLIGMIERAELLGGRCQAGPGPDGGWTVTAVLPRTGAGT</sequence>
<dbReference type="GO" id="GO:0000155">
    <property type="term" value="F:phosphorelay sensor kinase activity"/>
    <property type="evidence" value="ECO:0007669"/>
    <property type="project" value="InterPro"/>
</dbReference>
<feature type="domain" description="Signal transduction histidine kinase subgroup 3 dimerisation and phosphoacceptor" evidence="11">
    <location>
        <begin position="176"/>
        <end position="240"/>
    </location>
</feature>
<protein>
    <recommendedName>
        <fullName evidence="2">histidine kinase</fullName>
        <ecNumber evidence="2">2.7.13.3</ecNumber>
    </recommendedName>
</protein>
<keyword evidence="9" id="KW-0812">Transmembrane</keyword>
<evidence type="ECO:0000313" key="14">
    <source>
        <dbReference type="Proteomes" id="UP000655287"/>
    </source>
</evidence>
<keyword evidence="4" id="KW-0808">Transferase</keyword>
<gene>
    <name evidence="13" type="ORF">Sru01_43960</name>
</gene>
<comment type="catalytic activity">
    <reaction evidence="1">
        <text>ATP + protein L-histidine = ADP + protein N-phospho-L-histidine.</text>
        <dbReference type="EC" id="2.7.13.3"/>
    </reaction>
</comment>
<dbReference type="GO" id="GO:0016020">
    <property type="term" value="C:membrane"/>
    <property type="evidence" value="ECO:0007669"/>
    <property type="project" value="InterPro"/>
</dbReference>
<feature type="transmembrane region" description="Helical" evidence="9">
    <location>
        <begin position="117"/>
        <end position="136"/>
    </location>
</feature>
<keyword evidence="7" id="KW-0067">ATP-binding</keyword>
<dbReference type="Gene3D" id="1.20.5.1930">
    <property type="match status" value="1"/>
</dbReference>
<proteinExistence type="predicted"/>
<evidence type="ECO:0000256" key="3">
    <source>
        <dbReference type="ARBA" id="ARBA00022553"/>
    </source>
</evidence>
<evidence type="ECO:0000256" key="2">
    <source>
        <dbReference type="ARBA" id="ARBA00012438"/>
    </source>
</evidence>
<dbReference type="Pfam" id="PF07730">
    <property type="entry name" value="HisKA_3"/>
    <property type="match status" value="1"/>
</dbReference>
<dbReference type="EC" id="2.7.13.3" evidence="2"/>
<dbReference type="InterPro" id="IPR050482">
    <property type="entry name" value="Sensor_HK_TwoCompSys"/>
</dbReference>
<keyword evidence="6 13" id="KW-0418">Kinase</keyword>
<comment type="caution">
    <text evidence="13">The sequence shown here is derived from an EMBL/GenBank/DDBJ whole genome shotgun (WGS) entry which is preliminary data.</text>
</comment>
<keyword evidence="3" id="KW-0597">Phosphoprotein</keyword>
<dbReference type="AlphaFoldDB" id="A0A919R4I1"/>
<dbReference type="RefSeq" id="WP_239137638.1">
    <property type="nucleotide sequence ID" value="NZ_BOOU01000058.1"/>
</dbReference>
<evidence type="ECO:0000256" key="8">
    <source>
        <dbReference type="ARBA" id="ARBA00023012"/>
    </source>
</evidence>
<reference evidence="13" key="1">
    <citation type="submission" date="2021-01" db="EMBL/GenBank/DDBJ databases">
        <title>Whole genome shotgun sequence of Sphaerisporangium rufum NBRC 109079.</title>
        <authorList>
            <person name="Komaki H."/>
            <person name="Tamura T."/>
        </authorList>
    </citation>
    <scope>NUCLEOTIDE SEQUENCE</scope>
    <source>
        <strain evidence="13">NBRC 109079</strain>
    </source>
</reference>
<evidence type="ECO:0000256" key="9">
    <source>
        <dbReference type="SAM" id="Phobius"/>
    </source>
</evidence>
<dbReference type="GO" id="GO:0005524">
    <property type="term" value="F:ATP binding"/>
    <property type="evidence" value="ECO:0007669"/>
    <property type="project" value="UniProtKB-KW"/>
</dbReference>
<evidence type="ECO:0000256" key="5">
    <source>
        <dbReference type="ARBA" id="ARBA00022741"/>
    </source>
</evidence>
<feature type="transmembrane region" description="Helical" evidence="9">
    <location>
        <begin position="142"/>
        <end position="160"/>
    </location>
</feature>
<dbReference type="InterPro" id="IPR055558">
    <property type="entry name" value="DUF7134"/>
</dbReference>
<evidence type="ECO:0000259" key="12">
    <source>
        <dbReference type="Pfam" id="PF23539"/>
    </source>
</evidence>
<evidence type="ECO:0000313" key="13">
    <source>
        <dbReference type="EMBL" id="GII79414.1"/>
    </source>
</evidence>
<dbReference type="Proteomes" id="UP000655287">
    <property type="component" value="Unassembled WGS sequence"/>
</dbReference>
<dbReference type="InterPro" id="IPR011712">
    <property type="entry name" value="Sig_transdc_His_kin_sub3_dim/P"/>
</dbReference>
<evidence type="ECO:0000256" key="7">
    <source>
        <dbReference type="ARBA" id="ARBA00022840"/>
    </source>
</evidence>
<name>A0A919R4I1_9ACTN</name>
<dbReference type="SUPFAM" id="SSF55874">
    <property type="entry name" value="ATPase domain of HSP90 chaperone/DNA topoisomerase II/histidine kinase"/>
    <property type="match status" value="1"/>
</dbReference>
<evidence type="ECO:0000259" key="11">
    <source>
        <dbReference type="Pfam" id="PF07730"/>
    </source>
</evidence>
<dbReference type="Gene3D" id="3.30.565.10">
    <property type="entry name" value="Histidine kinase-like ATPase, C-terminal domain"/>
    <property type="match status" value="1"/>
</dbReference>
<keyword evidence="8" id="KW-0902">Two-component regulatory system</keyword>
<dbReference type="InterPro" id="IPR003594">
    <property type="entry name" value="HATPase_dom"/>
</dbReference>
<keyword evidence="14" id="KW-1185">Reference proteome</keyword>
<dbReference type="PANTHER" id="PTHR24421">
    <property type="entry name" value="NITRATE/NITRITE SENSOR PROTEIN NARX-RELATED"/>
    <property type="match status" value="1"/>
</dbReference>
<evidence type="ECO:0000259" key="10">
    <source>
        <dbReference type="Pfam" id="PF02518"/>
    </source>
</evidence>
<dbReference type="GO" id="GO:0046983">
    <property type="term" value="F:protein dimerization activity"/>
    <property type="evidence" value="ECO:0007669"/>
    <property type="project" value="InterPro"/>
</dbReference>
<dbReference type="InterPro" id="IPR036890">
    <property type="entry name" value="HATPase_C_sf"/>
</dbReference>
<dbReference type="CDD" id="cd16917">
    <property type="entry name" value="HATPase_UhpB-NarQ-NarX-like"/>
    <property type="match status" value="1"/>
</dbReference>
<organism evidence="13 14">
    <name type="scientific">Sphaerisporangium rufum</name>
    <dbReference type="NCBI Taxonomy" id="1381558"/>
    <lineage>
        <taxon>Bacteria</taxon>
        <taxon>Bacillati</taxon>
        <taxon>Actinomycetota</taxon>
        <taxon>Actinomycetes</taxon>
        <taxon>Streptosporangiales</taxon>
        <taxon>Streptosporangiaceae</taxon>
        <taxon>Sphaerisporangium</taxon>
    </lineage>
</organism>
<keyword evidence="9" id="KW-0472">Membrane</keyword>
<dbReference type="Pfam" id="PF23539">
    <property type="entry name" value="DUF7134"/>
    <property type="match status" value="1"/>
</dbReference>